<keyword evidence="10" id="KW-0406">Ion transport</keyword>
<evidence type="ECO:0000256" key="4">
    <source>
        <dbReference type="ARBA" id="ARBA00020268"/>
    </source>
</evidence>
<gene>
    <name evidence="14" type="ORF">SAMN04488098_10175</name>
</gene>
<feature type="transmembrane region" description="Helical" evidence="13">
    <location>
        <begin position="134"/>
        <end position="152"/>
    </location>
</feature>
<dbReference type="InterPro" id="IPR002528">
    <property type="entry name" value="MATE_fam"/>
</dbReference>
<evidence type="ECO:0000313" key="15">
    <source>
        <dbReference type="Proteomes" id="UP000199433"/>
    </source>
</evidence>
<evidence type="ECO:0000313" key="14">
    <source>
        <dbReference type="EMBL" id="SDK19864.1"/>
    </source>
</evidence>
<evidence type="ECO:0000256" key="3">
    <source>
        <dbReference type="ARBA" id="ARBA00010199"/>
    </source>
</evidence>
<dbReference type="EMBL" id="FNFK01000017">
    <property type="protein sequence ID" value="SDK19864.1"/>
    <property type="molecule type" value="Genomic_DNA"/>
</dbReference>
<dbReference type="Proteomes" id="UP000199433">
    <property type="component" value="Unassembled WGS sequence"/>
</dbReference>
<dbReference type="Pfam" id="PF01554">
    <property type="entry name" value="MatE"/>
    <property type="match status" value="2"/>
</dbReference>
<feature type="transmembrane region" description="Helical" evidence="13">
    <location>
        <begin position="96"/>
        <end position="114"/>
    </location>
</feature>
<dbReference type="RefSeq" id="WP_245683042.1">
    <property type="nucleotide sequence ID" value="NZ_FNFK01000017.1"/>
</dbReference>
<dbReference type="AlphaFoldDB" id="A0A1G8ZZ21"/>
<feature type="transmembrane region" description="Helical" evidence="13">
    <location>
        <begin position="316"/>
        <end position="335"/>
    </location>
</feature>
<dbReference type="GO" id="GO:0015297">
    <property type="term" value="F:antiporter activity"/>
    <property type="evidence" value="ECO:0007669"/>
    <property type="project" value="UniProtKB-KW"/>
</dbReference>
<dbReference type="PIRSF" id="PIRSF006603">
    <property type="entry name" value="DinF"/>
    <property type="match status" value="1"/>
</dbReference>
<keyword evidence="5" id="KW-0813">Transport</keyword>
<dbReference type="GO" id="GO:0042910">
    <property type="term" value="F:xenobiotic transmembrane transporter activity"/>
    <property type="evidence" value="ECO:0007669"/>
    <property type="project" value="InterPro"/>
</dbReference>
<keyword evidence="9 13" id="KW-1133">Transmembrane helix</keyword>
<feature type="transmembrane region" description="Helical" evidence="13">
    <location>
        <begin position="192"/>
        <end position="213"/>
    </location>
</feature>
<organism evidence="14 15">
    <name type="scientific">Alkalibacterium thalassium</name>
    <dbReference type="NCBI Taxonomy" id="426701"/>
    <lineage>
        <taxon>Bacteria</taxon>
        <taxon>Bacillati</taxon>
        <taxon>Bacillota</taxon>
        <taxon>Bacilli</taxon>
        <taxon>Lactobacillales</taxon>
        <taxon>Carnobacteriaceae</taxon>
        <taxon>Alkalibacterium</taxon>
    </lineage>
</organism>
<dbReference type="GO" id="GO:0005886">
    <property type="term" value="C:plasma membrane"/>
    <property type="evidence" value="ECO:0007669"/>
    <property type="project" value="UniProtKB-SubCell"/>
</dbReference>
<keyword evidence="11 13" id="KW-0472">Membrane</keyword>
<evidence type="ECO:0000256" key="2">
    <source>
        <dbReference type="ARBA" id="ARBA00004651"/>
    </source>
</evidence>
<evidence type="ECO:0000256" key="13">
    <source>
        <dbReference type="SAM" id="Phobius"/>
    </source>
</evidence>
<feature type="transmembrane region" description="Helical" evidence="13">
    <location>
        <begin position="412"/>
        <end position="434"/>
    </location>
</feature>
<evidence type="ECO:0000256" key="8">
    <source>
        <dbReference type="ARBA" id="ARBA00022692"/>
    </source>
</evidence>
<feature type="transmembrane region" description="Helical" evidence="13">
    <location>
        <begin position="355"/>
        <end position="374"/>
    </location>
</feature>
<evidence type="ECO:0000256" key="9">
    <source>
        <dbReference type="ARBA" id="ARBA00022989"/>
    </source>
</evidence>
<evidence type="ECO:0000256" key="10">
    <source>
        <dbReference type="ARBA" id="ARBA00023065"/>
    </source>
</evidence>
<comment type="similarity">
    <text evidence="3">Belongs to the multi antimicrobial extrusion (MATE) (TC 2.A.66.1) family.</text>
</comment>
<reference evidence="15" key="1">
    <citation type="submission" date="2016-10" db="EMBL/GenBank/DDBJ databases">
        <authorList>
            <person name="Varghese N."/>
            <person name="Submissions S."/>
        </authorList>
    </citation>
    <scope>NUCLEOTIDE SEQUENCE [LARGE SCALE GENOMIC DNA]</scope>
    <source>
        <strain evidence="15">DSM 19181</strain>
    </source>
</reference>
<dbReference type="CDD" id="cd13138">
    <property type="entry name" value="MATE_yoeA_like"/>
    <property type="match status" value="1"/>
</dbReference>
<evidence type="ECO:0000256" key="7">
    <source>
        <dbReference type="ARBA" id="ARBA00022475"/>
    </source>
</evidence>
<keyword evidence="6" id="KW-0050">Antiport</keyword>
<evidence type="ECO:0000256" key="6">
    <source>
        <dbReference type="ARBA" id="ARBA00022449"/>
    </source>
</evidence>
<dbReference type="NCBIfam" id="TIGR00797">
    <property type="entry name" value="matE"/>
    <property type="match status" value="1"/>
</dbReference>
<feature type="transmembrane region" description="Helical" evidence="13">
    <location>
        <begin position="164"/>
        <end position="186"/>
    </location>
</feature>
<dbReference type="STRING" id="426701.SAMN04488098_10175"/>
<keyword evidence="8 13" id="KW-0812">Transmembrane</keyword>
<keyword evidence="7" id="KW-1003">Cell membrane</keyword>
<keyword evidence="15" id="KW-1185">Reference proteome</keyword>
<evidence type="ECO:0000256" key="12">
    <source>
        <dbReference type="ARBA" id="ARBA00031636"/>
    </source>
</evidence>
<feature type="transmembrane region" description="Helical" evidence="13">
    <location>
        <begin position="386"/>
        <end position="406"/>
    </location>
</feature>
<accession>A0A1G8ZZ21</accession>
<dbReference type="GO" id="GO:0006811">
    <property type="term" value="P:monoatomic ion transport"/>
    <property type="evidence" value="ECO:0007669"/>
    <property type="project" value="UniProtKB-KW"/>
</dbReference>
<sequence length="468" mass="51142">MKKDMTQGNPVKLIIGFMIPLLIGNLFQQFYNMADAFIVSQTIGVTAFSAIGSTLSLQFLILGLAIGITAGLAVITAQRFGRKDEKSLRQNLATSLIISVTIAVVLTILTTTFTEEILTIMQTPEETYAYAYDYLNVLFRGIGAVIMFNYLANLLRAIGDSRTPLYFLIITSLLNIILDYTYILVFDLGIRGAALATVTAQITSSVLCLLYIWKKVPILRIHKEDWKLSAAEFKEHLRIGLPYGFQYSIIAIGSVAITITLNQLGATAVAAYTAAQKIDAVAVLPLQSFGVTMSTYAAQNYGARKLNRVWYGVDKAVKMSVVYSIVIGILLMLWGRNLATLFVGADAPAEVLRMIQFYFLSNSTLYAVLSVLFIYRHTLQGLGNSLAPTVAGIGELLARIGAAAFLSIPLGFMGAAIANPLAWFAAFVPLVMAYRSTKRTLSGRMAITLEEENDMSDLETTFASSKLK</sequence>
<proteinExistence type="inferred from homology"/>
<evidence type="ECO:0000256" key="5">
    <source>
        <dbReference type="ARBA" id="ARBA00022448"/>
    </source>
</evidence>
<name>A0A1G8ZZ21_9LACT</name>
<dbReference type="PANTHER" id="PTHR43298:SF2">
    <property type="entry name" value="FMN_FAD EXPORTER YEEO-RELATED"/>
    <property type="match status" value="1"/>
</dbReference>
<protein>
    <recommendedName>
        <fullName evidence="4">Probable multidrug resistance protein NorM</fullName>
    </recommendedName>
    <alternativeName>
        <fullName evidence="12">Multidrug-efflux transporter</fullName>
    </alternativeName>
</protein>
<comment type="function">
    <text evidence="1">Multidrug efflux pump.</text>
</comment>
<dbReference type="InterPro" id="IPR048279">
    <property type="entry name" value="MdtK-like"/>
</dbReference>
<dbReference type="PANTHER" id="PTHR43298">
    <property type="entry name" value="MULTIDRUG RESISTANCE PROTEIN NORM-RELATED"/>
    <property type="match status" value="1"/>
</dbReference>
<feature type="transmembrane region" description="Helical" evidence="13">
    <location>
        <begin position="12"/>
        <end position="31"/>
    </location>
</feature>
<dbReference type="InterPro" id="IPR050222">
    <property type="entry name" value="MATE_MdtK"/>
</dbReference>
<comment type="subcellular location">
    <subcellularLocation>
        <location evidence="2">Cell membrane</location>
        <topology evidence="2">Multi-pass membrane protein</topology>
    </subcellularLocation>
</comment>
<feature type="transmembrane region" description="Helical" evidence="13">
    <location>
        <begin position="51"/>
        <end position="75"/>
    </location>
</feature>
<evidence type="ECO:0000256" key="1">
    <source>
        <dbReference type="ARBA" id="ARBA00003408"/>
    </source>
</evidence>
<evidence type="ECO:0000256" key="11">
    <source>
        <dbReference type="ARBA" id="ARBA00023136"/>
    </source>
</evidence>